<sequence length="117" mass="12902">MCPKSSGPRYLTAMICNYKITISQYNTTALAFHLDTSISHPLFRTQNSDANAPFPLAIFCALCIITTLTLCQCLVREYKNLDALERQQNLALNAEMEKPGLEEIVDVTPGGGVVVLH</sequence>
<comment type="caution">
    <text evidence="2">The sequence shown here is derived from an EMBL/GenBank/DDBJ whole genome shotgun (WGS) entry which is preliminary data.</text>
</comment>
<keyword evidence="3" id="KW-1185">Reference proteome</keyword>
<keyword evidence="1" id="KW-0812">Transmembrane</keyword>
<evidence type="ECO:0000313" key="3">
    <source>
        <dbReference type="Proteomes" id="UP001595075"/>
    </source>
</evidence>
<organism evidence="2 3">
    <name type="scientific">Oculimacula yallundae</name>
    <dbReference type="NCBI Taxonomy" id="86028"/>
    <lineage>
        <taxon>Eukaryota</taxon>
        <taxon>Fungi</taxon>
        <taxon>Dikarya</taxon>
        <taxon>Ascomycota</taxon>
        <taxon>Pezizomycotina</taxon>
        <taxon>Leotiomycetes</taxon>
        <taxon>Helotiales</taxon>
        <taxon>Ploettnerulaceae</taxon>
        <taxon>Oculimacula</taxon>
    </lineage>
</organism>
<evidence type="ECO:0000313" key="2">
    <source>
        <dbReference type="EMBL" id="KAL2064860.1"/>
    </source>
</evidence>
<keyword evidence="1" id="KW-1133">Transmembrane helix</keyword>
<accession>A0ABR4C4K2</accession>
<evidence type="ECO:0000256" key="1">
    <source>
        <dbReference type="SAM" id="Phobius"/>
    </source>
</evidence>
<name>A0ABR4C4K2_9HELO</name>
<protein>
    <submittedName>
        <fullName evidence="2">Uncharacterized protein</fullName>
    </submittedName>
</protein>
<dbReference type="EMBL" id="JAZHXI010000013">
    <property type="protein sequence ID" value="KAL2064860.1"/>
    <property type="molecule type" value="Genomic_DNA"/>
</dbReference>
<feature type="transmembrane region" description="Helical" evidence="1">
    <location>
        <begin position="54"/>
        <end position="75"/>
    </location>
</feature>
<gene>
    <name evidence="2" type="ORF">VTL71DRAFT_4000</name>
</gene>
<keyword evidence="1" id="KW-0472">Membrane</keyword>
<dbReference type="Proteomes" id="UP001595075">
    <property type="component" value="Unassembled WGS sequence"/>
</dbReference>
<reference evidence="2 3" key="1">
    <citation type="journal article" date="2024" name="Commun. Biol.">
        <title>Comparative genomic analysis of thermophilic fungi reveals convergent evolutionary adaptations and gene losses.</title>
        <authorList>
            <person name="Steindorff A.S."/>
            <person name="Aguilar-Pontes M.V."/>
            <person name="Robinson A.J."/>
            <person name="Andreopoulos B."/>
            <person name="LaButti K."/>
            <person name="Kuo A."/>
            <person name="Mondo S."/>
            <person name="Riley R."/>
            <person name="Otillar R."/>
            <person name="Haridas S."/>
            <person name="Lipzen A."/>
            <person name="Grimwood J."/>
            <person name="Schmutz J."/>
            <person name="Clum A."/>
            <person name="Reid I.D."/>
            <person name="Moisan M.C."/>
            <person name="Butler G."/>
            <person name="Nguyen T.T.M."/>
            <person name="Dewar K."/>
            <person name="Conant G."/>
            <person name="Drula E."/>
            <person name="Henrissat B."/>
            <person name="Hansel C."/>
            <person name="Singer S."/>
            <person name="Hutchinson M.I."/>
            <person name="de Vries R.P."/>
            <person name="Natvig D.O."/>
            <person name="Powell A.J."/>
            <person name="Tsang A."/>
            <person name="Grigoriev I.V."/>
        </authorList>
    </citation>
    <scope>NUCLEOTIDE SEQUENCE [LARGE SCALE GENOMIC DNA]</scope>
    <source>
        <strain evidence="2 3">CBS 494.80</strain>
    </source>
</reference>
<proteinExistence type="predicted"/>